<accession>A0AC61DFX5</accession>
<evidence type="ECO:0000313" key="2">
    <source>
        <dbReference type="Proteomes" id="UP000224460"/>
    </source>
</evidence>
<evidence type="ECO:0000313" key="1">
    <source>
        <dbReference type="EMBL" id="PHV72114.1"/>
    </source>
</evidence>
<gene>
    <name evidence="1" type="ORF">CS063_01140</name>
</gene>
<dbReference type="Proteomes" id="UP000224460">
    <property type="component" value="Unassembled WGS sequence"/>
</dbReference>
<dbReference type="EMBL" id="PEDL01000001">
    <property type="protein sequence ID" value="PHV72114.1"/>
    <property type="molecule type" value="Genomic_DNA"/>
</dbReference>
<sequence>MLALERQKRIIEQIEKEESVKVIELSKAFDVTEETIRRDLEKLEKQGILKRTYGGAVLETSNGKEAEDTPFNTRVKQNITGKQKIALAVASLLKDNEVVMLDPSTTCLEIAKRIDKEKHLTVITNSISVLSELSNHEALNILSTGGTLRKRSLSLIGPTAKDNIRNYYADKAVISCKGADLHRGLMDTNELEIEIKKAMISCAKEIILAIDSTKIEKKSMYKLMELKEVDYIVVDAPLSEEWVRYCKDNTIQAIICE</sequence>
<name>A0AC61DFX5_9FIRM</name>
<comment type="caution">
    <text evidence="1">The sequence shown here is derived from an EMBL/GenBank/DDBJ whole genome shotgun (WGS) entry which is preliminary data.</text>
</comment>
<keyword evidence="2" id="KW-1185">Reference proteome</keyword>
<reference evidence="1" key="1">
    <citation type="submission" date="2017-10" db="EMBL/GenBank/DDBJ databases">
        <title>Genome sequence of cellulolytic Lachnospiraceae bacterium XHS1971 isolated from hotspring sediment.</title>
        <authorList>
            <person name="Vasudevan G."/>
            <person name="Joshi A.J."/>
            <person name="Hivarkar S."/>
            <person name="Lanjekar V.B."/>
            <person name="Dhakephalkar P.K."/>
            <person name="Dagar S."/>
        </authorList>
    </citation>
    <scope>NUCLEOTIDE SEQUENCE</scope>
    <source>
        <strain evidence="1">XHS1971</strain>
    </source>
</reference>
<organism evidence="1 2">
    <name type="scientific">Sporanaerobium hydrogeniformans</name>
    <dbReference type="NCBI Taxonomy" id="3072179"/>
    <lineage>
        <taxon>Bacteria</taxon>
        <taxon>Bacillati</taxon>
        <taxon>Bacillota</taxon>
        <taxon>Clostridia</taxon>
        <taxon>Lachnospirales</taxon>
        <taxon>Lachnospiraceae</taxon>
        <taxon>Sporanaerobium</taxon>
    </lineage>
</organism>
<proteinExistence type="predicted"/>
<protein>
    <submittedName>
        <fullName evidence="1">DeoR family transcriptional regulator</fullName>
    </submittedName>
</protein>